<dbReference type="Gene3D" id="3.40.50.150">
    <property type="entry name" value="Vaccinia Virus protein VP39"/>
    <property type="match status" value="1"/>
</dbReference>
<comment type="caution">
    <text evidence="7">The sequence shown here is derived from an EMBL/GenBank/DDBJ whole genome shotgun (WGS) entry which is preliminary data.</text>
</comment>
<gene>
    <name evidence="7" type="ORF">LA66_14675</name>
</gene>
<dbReference type="PANTHER" id="PTHR47816:SF4">
    <property type="entry name" value="RIBOSOMAL RNA SMALL SUBUNIT METHYLTRANSFERASE C"/>
    <property type="match status" value="1"/>
</dbReference>
<dbReference type="GO" id="GO:0032259">
    <property type="term" value="P:methylation"/>
    <property type="evidence" value="ECO:0007669"/>
    <property type="project" value="UniProtKB-KW"/>
</dbReference>
<dbReference type="InterPro" id="IPR007848">
    <property type="entry name" value="Small_mtfrase_dom"/>
</dbReference>
<accession>A0A0B1Q4U0</accession>
<dbReference type="InterPro" id="IPR046977">
    <property type="entry name" value="RsmC/RlmG"/>
</dbReference>
<keyword evidence="2" id="KW-0698">rRNA processing</keyword>
<name>A0A0B1Q4U0_9HYPH</name>
<dbReference type="InterPro" id="IPR029063">
    <property type="entry name" value="SAM-dependent_MTases_sf"/>
</dbReference>
<evidence type="ECO:0000256" key="4">
    <source>
        <dbReference type="ARBA" id="ARBA00022679"/>
    </source>
</evidence>
<keyword evidence="4 7" id="KW-0808">Transferase</keyword>
<dbReference type="OrthoDB" id="9816072at2"/>
<dbReference type="EMBL" id="JRFJ01000004">
    <property type="protein sequence ID" value="KHJ53845.1"/>
    <property type="molecule type" value="Genomic_DNA"/>
</dbReference>
<dbReference type="PROSITE" id="PS00092">
    <property type="entry name" value="N6_MTASE"/>
    <property type="match status" value="1"/>
</dbReference>
<dbReference type="CDD" id="cd02440">
    <property type="entry name" value="AdoMet_MTases"/>
    <property type="match status" value="1"/>
</dbReference>
<evidence type="ECO:0000313" key="8">
    <source>
        <dbReference type="Proteomes" id="UP000030826"/>
    </source>
</evidence>
<reference evidence="7 8" key="1">
    <citation type="submission" date="2014-09" db="EMBL/GenBank/DDBJ databases">
        <title>Isolation and characterization of Aurantimonas altamirensis ON-56566 from clinical sample following a dog bite.</title>
        <authorList>
            <person name="Eshaghi A."/>
            <person name="Li A."/>
            <person name="Shahinas D."/>
            <person name="Bahn P."/>
            <person name="Kus J.V."/>
            <person name="Patel S.N."/>
        </authorList>
    </citation>
    <scope>NUCLEOTIDE SEQUENCE [LARGE SCALE GENOMIC DNA]</scope>
    <source>
        <strain evidence="7 8">ON-56566</strain>
    </source>
</reference>
<evidence type="ECO:0000256" key="3">
    <source>
        <dbReference type="ARBA" id="ARBA00022603"/>
    </source>
</evidence>
<dbReference type="STRING" id="370622.LA66_14675"/>
<evidence type="ECO:0000256" key="5">
    <source>
        <dbReference type="ARBA" id="ARBA00022691"/>
    </source>
</evidence>
<dbReference type="GO" id="GO:0008757">
    <property type="term" value="F:S-adenosylmethionine-dependent methyltransferase activity"/>
    <property type="evidence" value="ECO:0007669"/>
    <property type="project" value="InterPro"/>
</dbReference>
<dbReference type="SUPFAM" id="SSF53335">
    <property type="entry name" value="S-adenosyl-L-methionine-dependent methyltransferases"/>
    <property type="match status" value="1"/>
</dbReference>
<organism evidence="7 8">
    <name type="scientific">Aureimonas altamirensis</name>
    <dbReference type="NCBI Taxonomy" id="370622"/>
    <lineage>
        <taxon>Bacteria</taxon>
        <taxon>Pseudomonadati</taxon>
        <taxon>Pseudomonadota</taxon>
        <taxon>Alphaproteobacteria</taxon>
        <taxon>Hyphomicrobiales</taxon>
        <taxon>Aurantimonadaceae</taxon>
        <taxon>Aureimonas</taxon>
    </lineage>
</organism>
<feature type="domain" description="Methyltransferase small" evidence="6">
    <location>
        <begin position="139"/>
        <end position="301"/>
    </location>
</feature>
<proteinExistence type="predicted"/>
<dbReference type="AlphaFoldDB" id="A0A0B1Q4U0"/>
<keyword evidence="3 7" id="KW-0489">Methyltransferase</keyword>
<evidence type="ECO:0000256" key="2">
    <source>
        <dbReference type="ARBA" id="ARBA00022552"/>
    </source>
</evidence>
<keyword evidence="1" id="KW-0963">Cytoplasm</keyword>
<sequence>MTEAPIDARYGAPPPDLVADDASVSRLQLSPFVPGSTALEAVPDGGIASLVMLAPPGSLERRYVLAHGLRALAPGGRLVALAPKDKGGARLAGELQAFGCDPTESFRRRHRICILDRPAGTLSLRAAMDEGAPRLVPELDLWSQPGVFSWDRLDPGSRLLMEVLPPLAGKGADLGCGIGILSRHALQSDKVESLALLDIDRRAVDCARRNVTDPRASFLWADALTEPLGPLDFVISNPPFHAEGSESRELGQDFIRAARRALRKGGTLWLVANRHLPYEAVLAAAFRRVEARADKGGYKVVEATA</sequence>
<evidence type="ECO:0000313" key="7">
    <source>
        <dbReference type="EMBL" id="KHJ53845.1"/>
    </source>
</evidence>
<dbReference type="RefSeq" id="WP_039194860.1">
    <property type="nucleotide sequence ID" value="NZ_JRFJ01000004.1"/>
</dbReference>
<dbReference type="InterPro" id="IPR002052">
    <property type="entry name" value="DNA_methylase_N6_adenine_CS"/>
</dbReference>
<dbReference type="GO" id="GO:0006364">
    <property type="term" value="P:rRNA processing"/>
    <property type="evidence" value="ECO:0007669"/>
    <property type="project" value="UniProtKB-KW"/>
</dbReference>
<keyword evidence="5" id="KW-0949">S-adenosyl-L-methionine</keyword>
<dbReference type="Proteomes" id="UP000030826">
    <property type="component" value="Unassembled WGS sequence"/>
</dbReference>
<dbReference type="GO" id="GO:0008170">
    <property type="term" value="F:N-methyltransferase activity"/>
    <property type="evidence" value="ECO:0007669"/>
    <property type="project" value="UniProtKB-ARBA"/>
</dbReference>
<evidence type="ECO:0000256" key="1">
    <source>
        <dbReference type="ARBA" id="ARBA00022490"/>
    </source>
</evidence>
<evidence type="ECO:0000259" key="6">
    <source>
        <dbReference type="Pfam" id="PF05175"/>
    </source>
</evidence>
<protein>
    <submittedName>
        <fullName evidence="7">Methyltransferase</fullName>
    </submittedName>
</protein>
<dbReference type="Pfam" id="PF05175">
    <property type="entry name" value="MTS"/>
    <property type="match status" value="1"/>
</dbReference>
<dbReference type="GO" id="GO:0003676">
    <property type="term" value="F:nucleic acid binding"/>
    <property type="evidence" value="ECO:0007669"/>
    <property type="project" value="InterPro"/>
</dbReference>
<dbReference type="PANTHER" id="PTHR47816">
    <property type="entry name" value="RIBOSOMAL RNA SMALL SUBUNIT METHYLTRANSFERASE C"/>
    <property type="match status" value="1"/>
</dbReference>